<gene>
    <name evidence="2" type="primary">larC</name>
    <name evidence="3" type="ORF">EV186_105310</name>
</gene>
<evidence type="ECO:0000313" key="3">
    <source>
        <dbReference type="EMBL" id="TDP95078.1"/>
    </source>
</evidence>
<dbReference type="OrthoDB" id="9765625at2"/>
<dbReference type="Proteomes" id="UP000295444">
    <property type="component" value="Unassembled WGS sequence"/>
</dbReference>
<dbReference type="NCBIfam" id="TIGR00299">
    <property type="entry name" value="nickel pincer cofactor biosynthesis protein LarC"/>
    <property type="match status" value="1"/>
</dbReference>
<dbReference type="Pfam" id="PF01969">
    <property type="entry name" value="Ni_insertion"/>
    <property type="match status" value="1"/>
</dbReference>
<protein>
    <recommendedName>
        <fullName evidence="2">Pyridinium-3,5-bisthiocarboxylic acid mononucleotide nickel insertion protein</fullName>
        <shortName evidence="2">P2TMN nickel insertion protein</shortName>
        <ecNumber evidence="2">4.99.1.12</ecNumber>
    </recommendedName>
    <alternativeName>
        <fullName evidence="2">Nickel-pincer cofactor biosynthesis protein LarC</fullName>
    </alternativeName>
</protein>
<evidence type="ECO:0000256" key="1">
    <source>
        <dbReference type="ARBA" id="ARBA00022596"/>
    </source>
</evidence>
<organism evidence="3 4">
    <name type="scientific">Labedaea rhizosphaerae</name>
    <dbReference type="NCBI Taxonomy" id="598644"/>
    <lineage>
        <taxon>Bacteria</taxon>
        <taxon>Bacillati</taxon>
        <taxon>Actinomycetota</taxon>
        <taxon>Actinomycetes</taxon>
        <taxon>Pseudonocardiales</taxon>
        <taxon>Pseudonocardiaceae</taxon>
        <taxon>Labedaea</taxon>
    </lineage>
</organism>
<comment type="similarity">
    <text evidence="2">Belongs to the LarC family.</text>
</comment>
<comment type="function">
    <text evidence="2">Involved in the biosynthesis of a nickel-pincer cofactor ((SCS)Ni(II) pincer complex). Binds Ni(2+), and functions in nickel delivery to pyridinium-3,5-bisthiocarboxylic acid mononucleotide (P2TMN), to form the mature cofactor. Is thus probably required for the activation of nickel-pincer cofactor-dependent enzymes.</text>
</comment>
<evidence type="ECO:0000313" key="4">
    <source>
        <dbReference type="Proteomes" id="UP000295444"/>
    </source>
</evidence>
<reference evidence="3 4" key="1">
    <citation type="submission" date="2019-03" db="EMBL/GenBank/DDBJ databases">
        <title>Genomic Encyclopedia of Type Strains, Phase IV (KMG-IV): sequencing the most valuable type-strain genomes for metagenomic binning, comparative biology and taxonomic classification.</title>
        <authorList>
            <person name="Goeker M."/>
        </authorList>
    </citation>
    <scope>NUCLEOTIDE SEQUENCE [LARGE SCALE GENOMIC DNA]</scope>
    <source>
        <strain evidence="3 4">DSM 45361</strain>
    </source>
</reference>
<dbReference type="PANTHER" id="PTHR36566">
    <property type="entry name" value="NICKEL INSERTION PROTEIN-RELATED"/>
    <property type="match status" value="1"/>
</dbReference>
<keyword evidence="4" id="KW-1185">Reference proteome</keyword>
<dbReference type="InterPro" id="IPR002822">
    <property type="entry name" value="Ni_insertion"/>
</dbReference>
<dbReference type="RefSeq" id="WP_133852460.1">
    <property type="nucleotide sequence ID" value="NZ_SNXZ01000005.1"/>
</dbReference>
<keyword evidence="2" id="KW-0456">Lyase</keyword>
<proteinExistence type="inferred from homology"/>
<comment type="caution">
    <text evidence="3">The sequence shown here is derived from an EMBL/GenBank/DDBJ whole genome shotgun (WGS) entry which is preliminary data.</text>
</comment>
<keyword evidence="1 2" id="KW-0533">Nickel</keyword>
<accession>A0A4V3CYQ8</accession>
<comment type="catalytic activity">
    <reaction evidence="2">
        <text>Ni(II)-pyridinium-3,5-bisthiocarboxylate mononucleotide = pyridinium-3,5-bisthiocarboxylate mononucleotide + Ni(2+)</text>
        <dbReference type="Rhea" id="RHEA:54784"/>
        <dbReference type="ChEBI" id="CHEBI:49786"/>
        <dbReference type="ChEBI" id="CHEBI:137372"/>
        <dbReference type="ChEBI" id="CHEBI:137373"/>
        <dbReference type="EC" id="4.99.1.12"/>
    </reaction>
</comment>
<dbReference type="GO" id="GO:0016151">
    <property type="term" value="F:nickel cation binding"/>
    <property type="evidence" value="ECO:0007669"/>
    <property type="project" value="UniProtKB-UniRule"/>
</dbReference>
<dbReference type="PANTHER" id="PTHR36566:SF1">
    <property type="entry name" value="PYRIDINIUM-3,5-BISTHIOCARBOXYLIC ACID MONONUCLEOTIDE NICKEL INSERTION PROTEIN"/>
    <property type="match status" value="1"/>
</dbReference>
<dbReference type="HAMAP" id="MF_01074">
    <property type="entry name" value="LarC"/>
    <property type="match status" value="1"/>
</dbReference>
<dbReference type="GO" id="GO:0051604">
    <property type="term" value="P:protein maturation"/>
    <property type="evidence" value="ECO:0007669"/>
    <property type="project" value="UniProtKB-UniRule"/>
</dbReference>
<dbReference type="AlphaFoldDB" id="A0A4V3CYQ8"/>
<dbReference type="Gene3D" id="3.30.70.1380">
    <property type="entry name" value="Transcriptional regulatory protein pf0864 domain like"/>
    <property type="match status" value="1"/>
</dbReference>
<dbReference type="GO" id="GO:0016829">
    <property type="term" value="F:lyase activity"/>
    <property type="evidence" value="ECO:0007669"/>
    <property type="project" value="UniProtKB-UniRule"/>
</dbReference>
<sequence>MIAWLNPATGLAGDMFLAALLDAGAPLTVVWGAIASTGLTGWDLTATRVVDHGLTATRVHVSVEDTATSRSAAELISLAGQAKPAPVADLAVAALRAIAQTEARLHGTDPDSVHLHELGGHDTLVDIVGVAAALHALDVTSVYCAPLPLGAGTVSTRHGVLPCPAPATVALLDGAAVTGTTLTGETVTPTAAALLRAIGASYDPVPLLHLGTTGYGAGTRTLADRPNVVAVSLGSSTVETRSLVMLETTVDDVTGETLGHVLDRALEEGAHDAWAVPVTMKKSRPGHVVQVLASPQTAAALSELLLAETGSLGIRSYPVARTALPRWTSSVLVGGCEVRLKSGPHGSKPEFDDVAAAARTLGLPLREVARRAVLGGDQ</sequence>
<dbReference type="EC" id="4.99.1.12" evidence="2"/>
<evidence type="ECO:0000256" key="2">
    <source>
        <dbReference type="HAMAP-Rule" id="MF_01074"/>
    </source>
</evidence>
<dbReference type="EMBL" id="SNXZ01000005">
    <property type="protein sequence ID" value="TDP95078.1"/>
    <property type="molecule type" value="Genomic_DNA"/>
</dbReference>
<name>A0A4V3CYQ8_LABRH</name>